<dbReference type="EMBL" id="JARBDR010000640">
    <property type="protein sequence ID" value="KAJ8309850.1"/>
    <property type="molecule type" value="Genomic_DNA"/>
</dbReference>
<keyword evidence="2" id="KW-1185">Reference proteome</keyword>
<name>A0ABQ9F139_TEGGR</name>
<organism evidence="1 2">
    <name type="scientific">Tegillarca granosa</name>
    <name type="common">Malaysian cockle</name>
    <name type="synonym">Anadara granosa</name>
    <dbReference type="NCBI Taxonomy" id="220873"/>
    <lineage>
        <taxon>Eukaryota</taxon>
        <taxon>Metazoa</taxon>
        <taxon>Spiralia</taxon>
        <taxon>Lophotrochozoa</taxon>
        <taxon>Mollusca</taxon>
        <taxon>Bivalvia</taxon>
        <taxon>Autobranchia</taxon>
        <taxon>Pteriomorphia</taxon>
        <taxon>Arcoida</taxon>
        <taxon>Arcoidea</taxon>
        <taxon>Arcidae</taxon>
        <taxon>Tegillarca</taxon>
    </lineage>
</organism>
<proteinExistence type="predicted"/>
<accession>A0ABQ9F139</accession>
<protein>
    <submittedName>
        <fullName evidence="1">Uncharacterized protein</fullName>
    </submittedName>
</protein>
<reference evidence="1 2" key="1">
    <citation type="submission" date="2022-12" db="EMBL/GenBank/DDBJ databases">
        <title>Chromosome-level genome of Tegillarca granosa.</title>
        <authorList>
            <person name="Kim J."/>
        </authorList>
    </citation>
    <scope>NUCLEOTIDE SEQUENCE [LARGE SCALE GENOMIC DNA]</scope>
    <source>
        <strain evidence="1">Teg-2019</strain>
        <tissue evidence="1">Adductor muscle</tissue>
    </source>
</reference>
<gene>
    <name evidence="1" type="ORF">KUTeg_011715</name>
</gene>
<dbReference type="Proteomes" id="UP001217089">
    <property type="component" value="Unassembled WGS sequence"/>
</dbReference>
<evidence type="ECO:0000313" key="2">
    <source>
        <dbReference type="Proteomes" id="UP001217089"/>
    </source>
</evidence>
<sequence length="64" mass="7287">MSFFHKAARVLPVKRMRDPILTVAVIGFVLLVTLSKRTGRTTEEGKINYQWHTVQTVLLGNYLA</sequence>
<comment type="caution">
    <text evidence="1">The sequence shown here is derived from an EMBL/GenBank/DDBJ whole genome shotgun (WGS) entry which is preliminary data.</text>
</comment>
<evidence type="ECO:0000313" key="1">
    <source>
        <dbReference type="EMBL" id="KAJ8309850.1"/>
    </source>
</evidence>